<reference evidence="3 4" key="1">
    <citation type="submission" date="2023-01" db="EMBL/GenBank/DDBJ databases">
        <authorList>
            <person name="Yoon J.-W."/>
        </authorList>
    </citation>
    <scope>NUCLEOTIDE SEQUENCE [LARGE SCALE GENOMIC DNA]</scope>
    <source>
        <strain evidence="3 4">KMU-50</strain>
    </source>
</reference>
<dbReference type="SUPFAM" id="SSF54637">
    <property type="entry name" value="Thioesterase/thiol ester dehydrase-isomerase"/>
    <property type="match status" value="1"/>
</dbReference>
<evidence type="ECO:0000259" key="2">
    <source>
        <dbReference type="Pfam" id="PF03061"/>
    </source>
</evidence>
<keyword evidence="1" id="KW-0378">Hydrolase</keyword>
<comment type="caution">
    <text evidence="3">The sequence shown here is derived from an EMBL/GenBank/DDBJ whole genome shotgun (WGS) entry which is preliminary data.</text>
</comment>
<evidence type="ECO:0000256" key="1">
    <source>
        <dbReference type="ARBA" id="ARBA00022801"/>
    </source>
</evidence>
<dbReference type="Pfam" id="PF03061">
    <property type="entry name" value="4HBT"/>
    <property type="match status" value="1"/>
</dbReference>
<dbReference type="InterPro" id="IPR003736">
    <property type="entry name" value="PAAI_dom"/>
</dbReference>
<dbReference type="InterPro" id="IPR029069">
    <property type="entry name" value="HotDog_dom_sf"/>
</dbReference>
<dbReference type="RefSeq" id="WP_271053708.1">
    <property type="nucleotide sequence ID" value="NZ_JAQIIO010000003.1"/>
</dbReference>
<gene>
    <name evidence="3" type="ORF">O2N63_07905</name>
</gene>
<proteinExistence type="predicted"/>
<sequence length="144" mass="15322">MTPEQENQIRESFDHQSMMTTFGASLDDLTPGTCRISAPILDGNQQQHGFGHAALTFGLGDTAAGYAAMSVMEPGHEVLTAEIKISLVSPAKGYRLIAEGTVLRAGRRLITVEAKVFAKDAGENRLIAVLLGTMVPVKPKPTAT</sequence>
<dbReference type="Proteomes" id="UP001528040">
    <property type="component" value="Unassembled WGS sequence"/>
</dbReference>
<dbReference type="EMBL" id="JAQIIO010000003">
    <property type="protein sequence ID" value="MDA5094011.1"/>
    <property type="molecule type" value="Genomic_DNA"/>
</dbReference>
<dbReference type="InterPro" id="IPR006683">
    <property type="entry name" value="Thioestr_dom"/>
</dbReference>
<evidence type="ECO:0000313" key="4">
    <source>
        <dbReference type="Proteomes" id="UP001528040"/>
    </source>
</evidence>
<dbReference type="Gene3D" id="3.10.129.10">
    <property type="entry name" value="Hotdog Thioesterase"/>
    <property type="match status" value="1"/>
</dbReference>
<protein>
    <submittedName>
        <fullName evidence="3">PaaI family thioesterase</fullName>
    </submittedName>
</protein>
<accession>A0ABT4W0M8</accession>
<organism evidence="3 4">
    <name type="scientific">Aliiroseovarius salicola</name>
    <dbReference type="NCBI Taxonomy" id="3009082"/>
    <lineage>
        <taxon>Bacteria</taxon>
        <taxon>Pseudomonadati</taxon>
        <taxon>Pseudomonadota</taxon>
        <taxon>Alphaproteobacteria</taxon>
        <taxon>Rhodobacterales</taxon>
        <taxon>Paracoccaceae</taxon>
        <taxon>Aliiroseovarius</taxon>
    </lineage>
</organism>
<feature type="domain" description="Thioesterase" evidence="2">
    <location>
        <begin position="48"/>
        <end position="121"/>
    </location>
</feature>
<dbReference type="CDD" id="cd03443">
    <property type="entry name" value="PaaI_thioesterase"/>
    <property type="match status" value="1"/>
</dbReference>
<dbReference type="NCBIfam" id="TIGR00369">
    <property type="entry name" value="unchar_dom_1"/>
    <property type="match status" value="1"/>
</dbReference>
<name>A0ABT4W0M8_9RHOB</name>
<evidence type="ECO:0000313" key="3">
    <source>
        <dbReference type="EMBL" id="MDA5094011.1"/>
    </source>
</evidence>
<keyword evidence="4" id="KW-1185">Reference proteome</keyword>